<evidence type="ECO:0000313" key="3">
    <source>
        <dbReference type="Proteomes" id="UP001501845"/>
    </source>
</evidence>
<dbReference type="Proteomes" id="UP001501845">
    <property type="component" value="Unassembled WGS sequence"/>
</dbReference>
<dbReference type="EMBL" id="BAABBU010000026">
    <property type="protein sequence ID" value="GAA4147542.1"/>
    <property type="molecule type" value="Genomic_DNA"/>
</dbReference>
<evidence type="ECO:0000256" key="1">
    <source>
        <dbReference type="SAM" id="Phobius"/>
    </source>
</evidence>
<keyword evidence="3" id="KW-1185">Reference proteome</keyword>
<comment type="caution">
    <text evidence="2">The sequence shown here is derived from an EMBL/GenBank/DDBJ whole genome shotgun (WGS) entry which is preliminary data.</text>
</comment>
<sequence length="110" mass="11898">MHPWEQECIPHSWEGCPRKLSVVVPVALVSRMAVTVVHVVHVVTVGHRHVPTTLAVRVGVLGVLTVLAHLALIRVPVVFTVQMPVVHVVDVITVRDGHVAAALAVRMVVP</sequence>
<evidence type="ECO:0000313" key="2">
    <source>
        <dbReference type="EMBL" id="GAA4147542.1"/>
    </source>
</evidence>
<gene>
    <name evidence="2" type="ORF">GCM10022285_54870</name>
</gene>
<name>A0ABP7Z8B8_9ACTN</name>
<keyword evidence="1" id="KW-0472">Membrane</keyword>
<feature type="transmembrane region" description="Helical" evidence="1">
    <location>
        <begin position="20"/>
        <end position="42"/>
    </location>
</feature>
<keyword evidence="1" id="KW-1133">Transmembrane helix</keyword>
<keyword evidence="1" id="KW-0812">Transmembrane</keyword>
<protein>
    <submittedName>
        <fullName evidence="2">Uncharacterized protein</fullName>
    </submittedName>
</protein>
<accession>A0ABP7Z8B8</accession>
<organism evidence="2 3">
    <name type="scientific">Streptomyces tunisiensis</name>
    <dbReference type="NCBI Taxonomy" id="948699"/>
    <lineage>
        <taxon>Bacteria</taxon>
        <taxon>Bacillati</taxon>
        <taxon>Actinomycetota</taxon>
        <taxon>Actinomycetes</taxon>
        <taxon>Kitasatosporales</taxon>
        <taxon>Streptomycetaceae</taxon>
        <taxon>Streptomyces</taxon>
    </lineage>
</organism>
<proteinExistence type="predicted"/>
<reference evidence="3" key="1">
    <citation type="journal article" date="2019" name="Int. J. Syst. Evol. Microbiol.">
        <title>The Global Catalogue of Microorganisms (GCM) 10K type strain sequencing project: providing services to taxonomists for standard genome sequencing and annotation.</title>
        <authorList>
            <consortium name="The Broad Institute Genomics Platform"/>
            <consortium name="The Broad Institute Genome Sequencing Center for Infectious Disease"/>
            <person name="Wu L."/>
            <person name="Ma J."/>
        </authorList>
    </citation>
    <scope>NUCLEOTIDE SEQUENCE [LARGE SCALE GENOMIC DNA]</scope>
    <source>
        <strain evidence="3">JCM 17589</strain>
    </source>
</reference>
<feature type="transmembrane region" description="Helical" evidence="1">
    <location>
        <begin position="54"/>
        <end position="73"/>
    </location>
</feature>